<dbReference type="InterPro" id="IPR027469">
    <property type="entry name" value="Cation_efflux_TMD_sf"/>
</dbReference>
<dbReference type="RefSeq" id="WP_092563373.1">
    <property type="nucleotide sequence ID" value="NZ_FOYZ01000017.1"/>
</dbReference>
<evidence type="ECO:0000256" key="7">
    <source>
        <dbReference type="SAM" id="Phobius"/>
    </source>
</evidence>
<evidence type="ECO:0000256" key="6">
    <source>
        <dbReference type="ARBA" id="ARBA00023136"/>
    </source>
</evidence>
<sequence length="296" mass="32321">MEQIKEKEFQNDEKIAMKVSGVTIMVNLILSLLKLFAGIWARSGAMVSDAVHSASDVFSTFIVMIGVKVSNRASDSHHQYGHERLECVASIILAVILFATGIGIGISGIQNIFSSKTLELPGRLALVAAVISIVVKEWMFWFTRSAAKKINSGALMADAWHHRSDAFSSVGAFVGILGARLGFPVLDPIASIVICFFIGKASFDIFKDAVDKMVDASCEQELIDKMQEVVLAQEGVEGVDEIKTRLFGAKIYVDVEIAAKGDLTLNESHQIAEKVHNAIEKEFVTVKHCMVHVNPK</sequence>
<dbReference type="InterPro" id="IPR002524">
    <property type="entry name" value="Cation_efflux"/>
</dbReference>
<dbReference type="EMBL" id="FOYZ01000017">
    <property type="protein sequence ID" value="SFS03703.1"/>
    <property type="molecule type" value="Genomic_DNA"/>
</dbReference>
<name>A0A1I6LJW9_9FIRM</name>
<dbReference type="PANTHER" id="PTHR43840:SF15">
    <property type="entry name" value="MITOCHONDRIAL METAL TRANSPORTER 1-RELATED"/>
    <property type="match status" value="1"/>
</dbReference>
<dbReference type="PANTHER" id="PTHR43840">
    <property type="entry name" value="MITOCHONDRIAL METAL TRANSPORTER 1-RELATED"/>
    <property type="match status" value="1"/>
</dbReference>
<feature type="domain" description="Cation efflux protein transmembrane" evidence="8">
    <location>
        <begin position="23"/>
        <end position="212"/>
    </location>
</feature>
<dbReference type="NCBIfam" id="TIGR01297">
    <property type="entry name" value="CDF"/>
    <property type="match status" value="1"/>
</dbReference>
<dbReference type="Gene3D" id="1.20.1510.10">
    <property type="entry name" value="Cation efflux protein transmembrane domain"/>
    <property type="match status" value="1"/>
</dbReference>
<dbReference type="InterPro" id="IPR058533">
    <property type="entry name" value="Cation_efflux_TM"/>
</dbReference>
<evidence type="ECO:0000256" key="1">
    <source>
        <dbReference type="ARBA" id="ARBA00004141"/>
    </source>
</evidence>
<evidence type="ECO:0000256" key="2">
    <source>
        <dbReference type="ARBA" id="ARBA00008114"/>
    </source>
</evidence>
<organism evidence="10 11">
    <name type="scientific">Anaeromicropila populeti</name>
    <dbReference type="NCBI Taxonomy" id="37658"/>
    <lineage>
        <taxon>Bacteria</taxon>
        <taxon>Bacillati</taxon>
        <taxon>Bacillota</taxon>
        <taxon>Clostridia</taxon>
        <taxon>Lachnospirales</taxon>
        <taxon>Lachnospiraceae</taxon>
        <taxon>Anaeromicropila</taxon>
    </lineage>
</organism>
<dbReference type="InterPro" id="IPR050291">
    <property type="entry name" value="CDF_Transporter"/>
</dbReference>
<evidence type="ECO:0000313" key="11">
    <source>
        <dbReference type="Proteomes" id="UP000199659"/>
    </source>
</evidence>
<dbReference type="Pfam" id="PF01545">
    <property type="entry name" value="Cation_efflux"/>
    <property type="match status" value="1"/>
</dbReference>
<dbReference type="FunFam" id="1.20.1510.10:FF:000006">
    <property type="entry name" value="Divalent cation efflux transporter"/>
    <property type="match status" value="1"/>
</dbReference>
<dbReference type="Pfam" id="PF16916">
    <property type="entry name" value="ZT_dimer"/>
    <property type="match status" value="1"/>
</dbReference>
<dbReference type="STRING" id="37658.SAMN05661086_03334"/>
<evidence type="ECO:0000256" key="5">
    <source>
        <dbReference type="ARBA" id="ARBA00022989"/>
    </source>
</evidence>
<dbReference type="InterPro" id="IPR036837">
    <property type="entry name" value="Cation_efflux_CTD_sf"/>
</dbReference>
<dbReference type="GO" id="GO:0016020">
    <property type="term" value="C:membrane"/>
    <property type="evidence" value="ECO:0007669"/>
    <property type="project" value="UniProtKB-SubCell"/>
</dbReference>
<dbReference type="OrthoDB" id="9806522at2"/>
<protein>
    <submittedName>
        <fullName evidence="10">Cation diffusion facilitator family transporter</fullName>
    </submittedName>
</protein>
<keyword evidence="3" id="KW-0813">Transport</keyword>
<gene>
    <name evidence="10" type="ORF">SAMN05661086_03334</name>
</gene>
<keyword evidence="11" id="KW-1185">Reference proteome</keyword>
<keyword evidence="4 7" id="KW-0812">Transmembrane</keyword>
<dbReference type="Gene3D" id="3.30.70.1350">
    <property type="entry name" value="Cation efflux protein, cytoplasmic domain"/>
    <property type="match status" value="1"/>
</dbReference>
<comment type="similarity">
    <text evidence="2">Belongs to the cation diffusion facilitator (CDF) transporter (TC 2.A.4) family.</text>
</comment>
<dbReference type="InterPro" id="IPR027470">
    <property type="entry name" value="Cation_efflux_CTD"/>
</dbReference>
<keyword evidence="6 7" id="KW-0472">Membrane</keyword>
<dbReference type="SUPFAM" id="SSF160240">
    <property type="entry name" value="Cation efflux protein cytoplasmic domain-like"/>
    <property type="match status" value="1"/>
</dbReference>
<feature type="transmembrane region" description="Helical" evidence="7">
    <location>
        <begin position="124"/>
        <end position="143"/>
    </location>
</feature>
<reference evidence="10 11" key="1">
    <citation type="submission" date="2016-10" db="EMBL/GenBank/DDBJ databases">
        <authorList>
            <person name="de Groot N.N."/>
        </authorList>
    </citation>
    <scope>NUCLEOTIDE SEQUENCE [LARGE SCALE GENOMIC DNA]</scope>
    <source>
        <strain evidence="10 11">743A</strain>
    </source>
</reference>
<evidence type="ECO:0000259" key="8">
    <source>
        <dbReference type="Pfam" id="PF01545"/>
    </source>
</evidence>
<evidence type="ECO:0000313" key="10">
    <source>
        <dbReference type="EMBL" id="SFS03703.1"/>
    </source>
</evidence>
<keyword evidence="5 7" id="KW-1133">Transmembrane helix</keyword>
<evidence type="ECO:0000259" key="9">
    <source>
        <dbReference type="Pfam" id="PF16916"/>
    </source>
</evidence>
<comment type="subcellular location">
    <subcellularLocation>
        <location evidence="1">Membrane</location>
        <topology evidence="1">Multi-pass membrane protein</topology>
    </subcellularLocation>
</comment>
<accession>A0A1I6LJW9</accession>
<evidence type="ECO:0000256" key="4">
    <source>
        <dbReference type="ARBA" id="ARBA00022692"/>
    </source>
</evidence>
<proteinExistence type="inferred from homology"/>
<dbReference type="AlphaFoldDB" id="A0A1I6LJW9"/>
<dbReference type="GO" id="GO:0008324">
    <property type="term" value="F:monoatomic cation transmembrane transporter activity"/>
    <property type="evidence" value="ECO:0007669"/>
    <property type="project" value="InterPro"/>
</dbReference>
<dbReference type="Proteomes" id="UP000199659">
    <property type="component" value="Unassembled WGS sequence"/>
</dbReference>
<dbReference type="SUPFAM" id="SSF161111">
    <property type="entry name" value="Cation efflux protein transmembrane domain-like"/>
    <property type="match status" value="1"/>
</dbReference>
<feature type="transmembrane region" description="Helical" evidence="7">
    <location>
        <begin position="21"/>
        <end position="41"/>
    </location>
</feature>
<evidence type="ECO:0000256" key="3">
    <source>
        <dbReference type="ARBA" id="ARBA00022448"/>
    </source>
</evidence>
<feature type="transmembrane region" description="Helical" evidence="7">
    <location>
        <begin position="88"/>
        <end position="112"/>
    </location>
</feature>
<feature type="domain" description="Cation efflux protein cytoplasmic" evidence="9">
    <location>
        <begin position="219"/>
        <end position="295"/>
    </location>
</feature>